<evidence type="ECO:0000256" key="4">
    <source>
        <dbReference type="ARBA" id="ARBA00010775"/>
    </source>
</evidence>
<dbReference type="AlphaFoldDB" id="A0A2J8N1L0"/>
<dbReference type="GO" id="GO:0005929">
    <property type="term" value="C:cilium"/>
    <property type="evidence" value="ECO:0007669"/>
    <property type="project" value="UniProtKB-SubCell"/>
</dbReference>
<evidence type="ECO:0000256" key="9">
    <source>
        <dbReference type="ARBA" id="ARBA00023273"/>
    </source>
</evidence>
<evidence type="ECO:0000256" key="6">
    <source>
        <dbReference type="ARBA" id="ARBA00022692"/>
    </source>
</evidence>
<dbReference type="PANTHER" id="PTHR31622">
    <property type="entry name" value="TRANSMEMBRANE PROTEIN 218"/>
    <property type="match status" value="1"/>
</dbReference>
<dbReference type="InterPro" id="IPR057973">
    <property type="entry name" value="TMEM218_N"/>
</dbReference>
<dbReference type="EMBL" id="NBAG03000239">
    <property type="protein sequence ID" value="PNI65652.1"/>
    <property type="molecule type" value="Genomic_DNA"/>
</dbReference>
<evidence type="ECO:0000256" key="10">
    <source>
        <dbReference type="SAM" id="Phobius"/>
    </source>
</evidence>
<accession>A0A2J8N1L0</accession>
<organism evidence="12 13">
    <name type="scientific">Pan troglodytes</name>
    <name type="common">Chimpanzee</name>
    <dbReference type="NCBI Taxonomy" id="9598"/>
    <lineage>
        <taxon>Eukaryota</taxon>
        <taxon>Metazoa</taxon>
        <taxon>Chordata</taxon>
        <taxon>Craniata</taxon>
        <taxon>Vertebrata</taxon>
        <taxon>Euteleostomi</taxon>
        <taxon>Mammalia</taxon>
        <taxon>Eutheria</taxon>
        <taxon>Euarchontoglires</taxon>
        <taxon>Primates</taxon>
        <taxon>Haplorrhini</taxon>
        <taxon>Catarrhini</taxon>
        <taxon>Hominidae</taxon>
        <taxon>Pan</taxon>
    </lineage>
</organism>
<dbReference type="GO" id="GO:0016020">
    <property type="term" value="C:membrane"/>
    <property type="evidence" value="ECO:0007669"/>
    <property type="project" value="UniProtKB-SubCell"/>
</dbReference>
<dbReference type="InterPro" id="IPR026771">
    <property type="entry name" value="Tmem218"/>
</dbReference>
<dbReference type="Pfam" id="PF25810">
    <property type="entry name" value="TMEM218_N"/>
    <property type="match status" value="1"/>
</dbReference>
<evidence type="ECO:0000256" key="2">
    <source>
        <dbReference type="ARBA" id="ARBA00004138"/>
    </source>
</evidence>
<keyword evidence="8 10" id="KW-0472">Membrane</keyword>
<comment type="function">
    <text evidence="1">May be involved in ciliary biogenesis or function.</text>
</comment>
<sequence>MAGTVLGVGAGVFILALLWVAVLLLCVLLSRASGAARFSVIFLFFGAVIITSV</sequence>
<keyword evidence="7 10" id="KW-1133">Transmembrane helix</keyword>
<name>A0A2J8N1L0_PANTR</name>
<dbReference type="PANTHER" id="PTHR31622:SF1">
    <property type="entry name" value="TRANSMEMBRANE PROTEIN 218"/>
    <property type="match status" value="1"/>
</dbReference>
<proteinExistence type="inferred from homology"/>
<comment type="similarity">
    <text evidence="4">Belongs to the TMEM218 family.</text>
</comment>
<dbReference type="Proteomes" id="UP000236370">
    <property type="component" value="Unassembled WGS sequence"/>
</dbReference>
<comment type="caution">
    <text evidence="12">The sequence shown here is derived from an EMBL/GenBank/DDBJ whole genome shotgun (WGS) entry which is preliminary data.</text>
</comment>
<gene>
    <name evidence="12" type="ORF">CK820_G0015519</name>
</gene>
<evidence type="ECO:0000256" key="8">
    <source>
        <dbReference type="ARBA" id="ARBA00023136"/>
    </source>
</evidence>
<keyword evidence="9" id="KW-0966">Cell projection</keyword>
<evidence type="ECO:0000256" key="1">
    <source>
        <dbReference type="ARBA" id="ARBA00003173"/>
    </source>
</evidence>
<evidence type="ECO:0000259" key="11">
    <source>
        <dbReference type="Pfam" id="PF25810"/>
    </source>
</evidence>
<protein>
    <recommendedName>
        <fullName evidence="5">Transmembrane protein 218</fullName>
    </recommendedName>
</protein>
<evidence type="ECO:0000256" key="7">
    <source>
        <dbReference type="ARBA" id="ARBA00022989"/>
    </source>
</evidence>
<feature type="transmembrane region" description="Helical" evidence="10">
    <location>
        <begin position="6"/>
        <end position="28"/>
    </location>
</feature>
<reference evidence="12 13" key="1">
    <citation type="submission" date="2017-12" db="EMBL/GenBank/DDBJ databases">
        <title>High-resolution comparative analysis of great ape genomes.</title>
        <authorList>
            <person name="Pollen A."/>
            <person name="Hastie A."/>
            <person name="Hormozdiari F."/>
            <person name="Dougherty M."/>
            <person name="Liu R."/>
            <person name="Chaisson M."/>
            <person name="Hoppe E."/>
            <person name="Hill C."/>
            <person name="Pang A."/>
            <person name="Hillier L."/>
            <person name="Baker C."/>
            <person name="Armstrong J."/>
            <person name="Shendure J."/>
            <person name="Paten B."/>
            <person name="Wilson R."/>
            <person name="Chao H."/>
            <person name="Schneider V."/>
            <person name="Ventura M."/>
            <person name="Kronenberg Z."/>
            <person name="Murali S."/>
            <person name="Gordon D."/>
            <person name="Cantsilieris S."/>
            <person name="Munson K."/>
            <person name="Nelson B."/>
            <person name="Raja A."/>
            <person name="Underwood J."/>
            <person name="Diekhans M."/>
            <person name="Fiddes I."/>
            <person name="Haussler D."/>
            <person name="Eichler E."/>
        </authorList>
    </citation>
    <scope>NUCLEOTIDE SEQUENCE [LARGE SCALE GENOMIC DNA]</scope>
    <source>
        <strain evidence="12">Yerkes chimp pedigree #C0471</strain>
    </source>
</reference>
<evidence type="ECO:0000256" key="5">
    <source>
        <dbReference type="ARBA" id="ARBA00015054"/>
    </source>
</evidence>
<evidence type="ECO:0000313" key="13">
    <source>
        <dbReference type="Proteomes" id="UP000236370"/>
    </source>
</evidence>
<evidence type="ECO:0000256" key="3">
    <source>
        <dbReference type="ARBA" id="ARBA00004141"/>
    </source>
</evidence>
<evidence type="ECO:0000313" key="12">
    <source>
        <dbReference type="EMBL" id="PNI65652.1"/>
    </source>
</evidence>
<feature type="domain" description="Transmembrane protein 218 N-terminal" evidence="11">
    <location>
        <begin position="1"/>
        <end position="53"/>
    </location>
</feature>
<keyword evidence="6 10" id="KW-0812">Transmembrane</keyword>
<feature type="non-terminal residue" evidence="12">
    <location>
        <position position="53"/>
    </location>
</feature>
<feature type="transmembrane region" description="Helical" evidence="10">
    <location>
        <begin position="35"/>
        <end position="52"/>
    </location>
</feature>
<comment type="subcellular location">
    <subcellularLocation>
        <location evidence="2">Cell projection</location>
        <location evidence="2">Cilium</location>
    </subcellularLocation>
    <subcellularLocation>
        <location evidence="3">Membrane</location>
        <topology evidence="3">Multi-pass membrane protein</topology>
    </subcellularLocation>
</comment>